<proteinExistence type="predicted"/>
<feature type="compositionally biased region" description="Basic and acidic residues" evidence="1">
    <location>
        <begin position="258"/>
        <end position="269"/>
    </location>
</feature>
<protein>
    <recommendedName>
        <fullName evidence="4">Knr4/Smi1-like domain-containing protein</fullName>
    </recommendedName>
</protein>
<reference evidence="2 3" key="1">
    <citation type="submission" date="2014-03" db="EMBL/GenBank/DDBJ databases">
        <title>Genomics of Bifidobacteria.</title>
        <authorList>
            <person name="Ventura M."/>
            <person name="Milani C."/>
            <person name="Lugli G.A."/>
        </authorList>
    </citation>
    <scope>NUCLEOTIDE SEQUENCE [LARGE SCALE GENOMIC DNA]</scope>
    <source>
        <strain evidence="2 3">LMG 21395</strain>
    </source>
</reference>
<evidence type="ECO:0000256" key="1">
    <source>
        <dbReference type="SAM" id="MobiDB-lite"/>
    </source>
</evidence>
<feature type="compositionally biased region" description="Basic residues" evidence="1">
    <location>
        <begin position="203"/>
        <end position="217"/>
    </location>
</feature>
<evidence type="ECO:0008006" key="4">
    <source>
        <dbReference type="Google" id="ProtNLM"/>
    </source>
</evidence>
<accession>A0A087E2S0</accession>
<feature type="region of interest" description="Disordered" evidence="1">
    <location>
        <begin position="202"/>
        <end position="225"/>
    </location>
</feature>
<sequence length="269" mass="30031">MSMSESLDALRGYEDFLASHGADVVRRLRPGLDRQRIDDLCRQHNAVLPQDARALWMWHDGDTAGPWEDNGWTGQPGIVAWYSFPSLESTLTMLEKAYPNPGLQVDISLDDGTESQVPLRSIPPIAYYLGEPRMSLVCPDGETAIVFPGSGNDTYALESGDCWTIPEFVAMCEQCIKSGIWRIYPDGQIRCDRQWQIEDYRQRAKKSKKKPSAKRGRSYLDKLTPEQRQGLLSGIADFIKAAQEYEAETDASADGNADDAREGDGHGVQ</sequence>
<name>A0A087E2S0_9BIFI</name>
<organism evidence="2 3">
    <name type="scientific">Bifidobacterium thermacidophilum subsp. thermacidophilum</name>
    <dbReference type="NCBI Taxonomy" id="79262"/>
    <lineage>
        <taxon>Bacteria</taxon>
        <taxon>Bacillati</taxon>
        <taxon>Actinomycetota</taxon>
        <taxon>Actinomycetes</taxon>
        <taxon>Bifidobacteriales</taxon>
        <taxon>Bifidobacteriaceae</taxon>
        <taxon>Bifidobacterium</taxon>
    </lineage>
</organism>
<feature type="region of interest" description="Disordered" evidence="1">
    <location>
        <begin position="246"/>
        <end position="269"/>
    </location>
</feature>
<evidence type="ECO:0000313" key="2">
    <source>
        <dbReference type="EMBL" id="KFJ02071.1"/>
    </source>
</evidence>
<dbReference type="AlphaFoldDB" id="A0A087E2S0"/>
<gene>
    <name evidence="2" type="ORF">THER5_0250</name>
</gene>
<comment type="caution">
    <text evidence="2">The sequence shown here is derived from an EMBL/GenBank/DDBJ whole genome shotgun (WGS) entry which is preliminary data.</text>
</comment>
<evidence type="ECO:0000313" key="3">
    <source>
        <dbReference type="Proteomes" id="UP000029003"/>
    </source>
</evidence>
<dbReference type="EMBL" id="JGZT01000007">
    <property type="protein sequence ID" value="KFJ02071.1"/>
    <property type="molecule type" value="Genomic_DNA"/>
</dbReference>
<dbReference type="Proteomes" id="UP000029003">
    <property type="component" value="Unassembled WGS sequence"/>
</dbReference>